<gene>
    <name evidence="2" type="ORF">CK501_09935</name>
</gene>
<dbReference type="PROSITE" id="PS51318">
    <property type="entry name" value="TAT"/>
    <property type="match status" value="1"/>
</dbReference>
<evidence type="ECO:0000313" key="3">
    <source>
        <dbReference type="Proteomes" id="UP000218896"/>
    </source>
</evidence>
<dbReference type="CDD" id="cd19095">
    <property type="entry name" value="AKR_PA4992-like"/>
    <property type="match status" value="1"/>
</dbReference>
<dbReference type="Gene3D" id="3.20.20.100">
    <property type="entry name" value="NADP-dependent oxidoreductase domain"/>
    <property type="match status" value="1"/>
</dbReference>
<dbReference type="InterPro" id="IPR023210">
    <property type="entry name" value="NADP_OxRdtase_dom"/>
</dbReference>
<sequence length="308" mass="33254">MAEYSRRRVLGGLGAALAVAAWPGLAAAAGKALNRAALPGGGGSIPVIGMGTWRTFNVGEDPELRQARTQVLAAFFEEGGGLIDSSPMYGSAQSVLGHGLEKLGYPDSLFAADKVWTRDGGATRKQAAESAASWGLERFDLLQVHNLLAWEAHLETLMAMKEAGEVGAIGITTSHGRRLDQFERIMERHELDFIQLTYNIRDRWAEDRILPLAREKGIAVIANRPYQGGSLIKGLKDRGAPLPDWAGEIDCRTWADFLLKFIVSHPAVTCAIPATTSVEHVRENMAAGRGAMPDAAQRQRMIETLAAA</sequence>
<evidence type="ECO:0000313" key="2">
    <source>
        <dbReference type="EMBL" id="PAU80720.1"/>
    </source>
</evidence>
<dbReference type="EMBL" id="NSKD01000003">
    <property type="protein sequence ID" value="PAU80720.1"/>
    <property type="molecule type" value="Genomic_DNA"/>
</dbReference>
<feature type="domain" description="NADP-dependent oxidoreductase" evidence="1">
    <location>
        <begin position="48"/>
        <end position="288"/>
    </location>
</feature>
<dbReference type="PANTHER" id="PTHR43312">
    <property type="entry name" value="D-THREO-ALDOSE 1-DEHYDROGENASE"/>
    <property type="match status" value="1"/>
</dbReference>
<name>A0A2A2F7C5_9GAMM</name>
<dbReference type="PANTHER" id="PTHR43312:SF1">
    <property type="entry name" value="NADP-DEPENDENT OXIDOREDUCTASE DOMAIN-CONTAINING PROTEIN"/>
    <property type="match status" value="1"/>
</dbReference>
<accession>A0A2A2F7C5</accession>
<proteinExistence type="predicted"/>
<dbReference type="OrthoDB" id="8563187at2"/>
<keyword evidence="3" id="KW-1185">Reference proteome</keyword>
<dbReference type="AlphaFoldDB" id="A0A2A2F7C5"/>
<evidence type="ECO:0000259" key="1">
    <source>
        <dbReference type="Pfam" id="PF00248"/>
    </source>
</evidence>
<dbReference type="InterPro" id="IPR006311">
    <property type="entry name" value="TAT_signal"/>
</dbReference>
<dbReference type="InterPro" id="IPR053135">
    <property type="entry name" value="AKR2_Oxidoreductase"/>
</dbReference>
<organism evidence="2 3">
    <name type="scientific">Halovibrio salipaludis</name>
    <dbReference type="NCBI Taxonomy" id="2032626"/>
    <lineage>
        <taxon>Bacteria</taxon>
        <taxon>Pseudomonadati</taxon>
        <taxon>Pseudomonadota</taxon>
        <taxon>Gammaproteobacteria</taxon>
        <taxon>Oceanospirillales</taxon>
        <taxon>Halomonadaceae</taxon>
        <taxon>Halovibrio</taxon>
    </lineage>
</organism>
<reference evidence="2 3" key="1">
    <citation type="submission" date="2017-08" db="EMBL/GenBank/DDBJ databases">
        <title>Halovibrio sewagensis sp. nov., isolated from wastewater of high salinity.</title>
        <authorList>
            <person name="Dong X."/>
            <person name="Zhang G."/>
        </authorList>
    </citation>
    <scope>NUCLEOTIDE SEQUENCE [LARGE SCALE GENOMIC DNA]</scope>
    <source>
        <strain evidence="2 3">YL5-2</strain>
    </source>
</reference>
<protein>
    <submittedName>
        <fullName evidence="2">Aldo/keto reductase</fullName>
    </submittedName>
</protein>
<dbReference type="Proteomes" id="UP000218896">
    <property type="component" value="Unassembled WGS sequence"/>
</dbReference>
<dbReference type="InterPro" id="IPR036812">
    <property type="entry name" value="NAD(P)_OxRdtase_dom_sf"/>
</dbReference>
<dbReference type="RefSeq" id="WP_095617551.1">
    <property type="nucleotide sequence ID" value="NZ_NSKD01000003.1"/>
</dbReference>
<dbReference type="SUPFAM" id="SSF51430">
    <property type="entry name" value="NAD(P)-linked oxidoreductase"/>
    <property type="match status" value="1"/>
</dbReference>
<comment type="caution">
    <text evidence="2">The sequence shown here is derived from an EMBL/GenBank/DDBJ whole genome shotgun (WGS) entry which is preliminary data.</text>
</comment>
<dbReference type="Pfam" id="PF00248">
    <property type="entry name" value="Aldo_ket_red"/>
    <property type="match status" value="1"/>
</dbReference>